<dbReference type="Pfam" id="PF20142">
    <property type="entry name" value="Scaffold"/>
    <property type="match status" value="1"/>
</dbReference>
<protein>
    <submittedName>
        <fullName evidence="10">L,D-transpeptidase catalytic domain</fullName>
    </submittedName>
</protein>
<keyword evidence="8" id="KW-0732">Signal</keyword>
<feature type="domain" description="L,D-TPase catalytic" evidence="9">
    <location>
        <begin position="251"/>
        <end position="429"/>
    </location>
</feature>
<evidence type="ECO:0000256" key="1">
    <source>
        <dbReference type="ARBA" id="ARBA00004752"/>
    </source>
</evidence>
<evidence type="ECO:0000259" key="9">
    <source>
        <dbReference type="PROSITE" id="PS52029"/>
    </source>
</evidence>
<organism evidence="10 11">
    <name type="scientific">Basfia succiniciproducens</name>
    <dbReference type="NCBI Taxonomy" id="653940"/>
    <lineage>
        <taxon>Bacteria</taxon>
        <taxon>Pseudomonadati</taxon>
        <taxon>Pseudomonadota</taxon>
        <taxon>Gammaproteobacteria</taxon>
        <taxon>Pasteurellales</taxon>
        <taxon>Pasteurellaceae</taxon>
        <taxon>Basfia</taxon>
    </lineage>
</organism>
<keyword evidence="3" id="KW-0808">Transferase</keyword>
<evidence type="ECO:0000256" key="3">
    <source>
        <dbReference type="ARBA" id="ARBA00022679"/>
    </source>
</evidence>
<dbReference type="PROSITE" id="PS52029">
    <property type="entry name" value="LD_TPASE"/>
    <property type="match status" value="1"/>
</dbReference>
<comment type="caution">
    <text evidence="10">The sequence shown here is derived from an EMBL/GenBank/DDBJ whole genome shotgun (WGS) entry which is preliminary data.</text>
</comment>
<dbReference type="PANTHER" id="PTHR41533:SF1">
    <property type="entry name" value="L,D-TRANSPEPTIDASE YCBB-RELATED"/>
    <property type="match status" value="1"/>
</dbReference>
<dbReference type="EMBL" id="FMUQ01000006">
    <property type="protein sequence ID" value="SCX96517.1"/>
    <property type="molecule type" value="Genomic_DNA"/>
</dbReference>
<proteinExistence type="inferred from homology"/>
<dbReference type="PANTHER" id="PTHR41533">
    <property type="entry name" value="L,D-TRANSPEPTIDASE HI_1667-RELATED"/>
    <property type="match status" value="1"/>
</dbReference>
<keyword evidence="11" id="KW-1185">Reference proteome</keyword>
<dbReference type="Pfam" id="PF03734">
    <property type="entry name" value="YkuD"/>
    <property type="match status" value="1"/>
</dbReference>
<evidence type="ECO:0000256" key="5">
    <source>
        <dbReference type="ARBA" id="ARBA00022984"/>
    </source>
</evidence>
<feature type="signal peptide" evidence="8">
    <location>
        <begin position="1"/>
        <end position="26"/>
    </location>
</feature>
<name>A0A1G5C2G5_9PAST</name>
<dbReference type="InterPro" id="IPR005490">
    <property type="entry name" value="LD_TPept_cat_dom"/>
</dbReference>
<dbReference type="Proteomes" id="UP000199588">
    <property type="component" value="Unassembled WGS sequence"/>
</dbReference>
<dbReference type="Gene3D" id="2.40.440.10">
    <property type="entry name" value="L,D-transpeptidase catalytic domain-like"/>
    <property type="match status" value="1"/>
</dbReference>
<evidence type="ECO:0000256" key="7">
    <source>
        <dbReference type="PROSITE-ProRule" id="PRU01373"/>
    </source>
</evidence>
<dbReference type="RefSeq" id="WP_090654767.1">
    <property type="nucleotide sequence ID" value="NZ_CP015031.1"/>
</dbReference>
<evidence type="ECO:0000256" key="6">
    <source>
        <dbReference type="ARBA" id="ARBA00023316"/>
    </source>
</evidence>
<evidence type="ECO:0000313" key="10">
    <source>
        <dbReference type="EMBL" id="SCX96517.1"/>
    </source>
</evidence>
<keyword evidence="6 7" id="KW-0961">Cell wall biogenesis/degradation</keyword>
<gene>
    <name evidence="10" type="ORF">SAMN02910354_00991</name>
</gene>
<comment type="similarity">
    <text evidence="2">Belongs to the YkuD family.</text>
</comment>
<keyword evidence="5 7" id="KW-0573">Peptidoglycan synthesis</keyword>
<reference evidence="10 11" key="1">
    <citation type="submission" date="2016-10" db="EMBL/GenBank/DDBJ databases">
        <authorList>
            <person name="Varghese N."/>
            <person name="Submissions S."/>
        </authorList>
    </citation>
    <scope>NUCLEOTIDE SEQUENCE [LARGE SCALE GENOMIC DNA]</scope>
    <source>
        <strain evidence="10 11">DSM 22022</strain>
    </source>
</reference>
<dbReference type="CDD" id="cd16913">
    <property type="entry name" value="YkuD_like"/>
    <property type="match status" value="1"/>
</dbReference>
<accession>A0A1G5C2G5</accession>
<evidence type="ECO:0000256" key="2">
    <source>
        <dbReference type="ARBA" id="ARBA00005992"/>
    </source>
</evidence>
<dbReference type="InterPro" id="IPR038063">
    <property type="entry name" value="Transpep_catalytic_dom"/>
</dbReference>
<comment type="pathway">
    <text evidence="1 7">Cell wall biogenesis; peptidoglycan biosynthesis.</text>
</comment>
<sequence length="486" mass="54764">MYGKSTFKLAQLAILISGLCSSCAISDYVSPHSSNKESIDVDLANQQIEQEKMAEDARILAEKQRQAEAKLTEIIGVRDLQFKSAVAKIYADNEYALLWQDKDAEKKFLREYAAMVASGISVRSARSLEAISATNAGDNPVYDILLTDAFLDYMYYAKNVFNSAQNWLYTINGYKPAKPGETDVEEWLSAVKNGQNFAYVNSLTTNNSIYQQTIDKIGSSDFDDDKSVNSAILYKLALNAQRLRVIPNFSNGIFVNIPSYQLNYYRDNQLILNSRVIVGKKERRTPVMYSKLSNVVVNPPWNAPTRLINEDIVPKIKKNPGYLSAHGYSILDSKGNKVNPNSINWAAIGSKFPYRIRQDAGDNSALGRFKFNMPSSDAIYLHDTPNHNLFNKQDRALSSGCVRVEKSNQLASILLKEAGWSEDKKQRVLNSKKTTSAPIYSDNPVYLYYVTAWVENGQVNTLPDIYGYDIVQQPSYVNWHTVKKYL</sequence>
<dbReference type="InterPro" id="IPR045380">
    <property type="entry name" value="LD_TPept_scaffold_dom"/>
</dbReference>
<feature type="active site" description="Nucleophile" evidence="7">
    <location>
        <position position="401"/>
    </location>
</feature>
<dbReference type="InterPro" id="IPR052905">
    <property type="entry name" value="LD-transpeptidase_YkuD-like"/>
</dbReference>
<feature type="active site" description="Proton donor/acceptor" evidence="7">
    <location>
        <position position="382"/>
    </location>
</feature>
<keyword evidence="4 7" id="KW-0133">Cell shape</keyword>
<evidence type="ECO:0000256" key="8">
    <source>
        <dbReference type="SAM" id="SignalP"/>
    </source>
</evidence>
<feature type="chain" id="PRO_5047079203" evidence="8">
    <location>
        <begin position="27"/>
        <end position="486"/>
    </location>
</feature>
<evidence type="ECO:0000313" key="11">
    <source>
        <dbReference type="Proteomes" id="UP000199588"/>
    </source>
</evidence>
<dbReference type="SUPFAM" id="SSF141523">
    <property type="entry name" value="L,D-transpeptidase catalytic domain-like"/>
    <property type="match status" value="1"/>
</dbReference>
<evidence type="ECO:0000256" key="4">
    <source>
        <dbReference type="ARBA" id="ARBA00022960"/>
    </source>
</evidence>